<dbReference type="VEuPathDB" id="FungiDB:BO83DRAFT_399697"/>
<dbReference type="PANTHER" id="PTHR28043">
    <property type="entry name" value="INCREASED RECOMBINATION CENTERS PROTEIN 6"/>
    <property type="match status" value="1"/>
</dbReference>
<gene>
    <name evidence="2" type="ORF">BO83DRAFT_399697</name>
</gene>
<dbReference type="Proteomes" id="UP000246171">
    <property type="component" value="Unassembled WGS sequence"/>
</dbReference>
<dbReference type="OrthoDB" id="10261384at2759"/>
<comment type="caution">
    <text evidence="2">The sequence shown here is derived from an EMBL/GenBank/DDBJ whole genome shotgun (WGS) entry which is preliminary data.</text>
</comment>
<evidence type="ECO:0008006" key="4">
    <source>
        <dbReference type="Google" id="ProtNLM"/>
    </source>
</evidence>
<feature type="compositionally biased region" description="Polar residues" evidence="1">
    <location>
        <begin position="115"/>
        <end position="125"/>
    </location>
</feature>
<protein>
    <recommendedName>
        <fullName evidence="4">Alpha and gamma adaptin binding protein p34</fullName>
    </recommendedName>
</protein>
<dbReference type="GeneID" id="37055303"/>
<evidence type="ECO:0000313" key="2">
    <source>
        <dbReference type="EMBL" id="PWY70538.1"/>
    </source>
</evidence>
<feature type="compositionally biased region" description="Low complexity" evidence="1">
    <location>
        <begin position="55"/>
        <end position="69"/>
    </location>
</feature>
<evidence type="ECO:0000256" key="1">
    <source>
        <dbReference type="SAM" id="MobiDB-lite"/>
    </source>
</evidence>
<name>A0A317VC13_ASPEC</name>
<evidence type="ECO:0000313" key="3">
    <source>
        <dbReference type="Proteomes" id="UP000246171"/>
    </source>
</evidence>
<keyword evidence="3" id="KW-1185">Reference proteome</keyword>
<feature type="region of interest" description="Disordered" evidence="1">
    <location>
        <begin position="91"/>
        <end position="125"/>
    </location>
</feature>
<dbReference type="GO" id="GO:0016192">
    <property type="term" value="P:vesicle-mediated transport"/>
    <property type="evidence" value="ECO:0007669"/>
    <property type="project" value="InterPro"/>
</dbReference>
<organism evidence="2 3">
    <name type="scientific">Aspergillus eucalypticola (strain CBS 122712 / IBT 29274)</name>
    <dbReference type="NCBI Taxonomy" id="1448314"/>
    <lineage>
        <taxon>Eukaryota</taxon>
        <taxon>Fungi</taxon>
        <taxon>Dikarya</taxon>
        <taxon>Ascomycota</taxon>
        <taxon>Pezizomycotina</taxon>
        <taxon>Eurotiomycetes</taxon>
        <taxon>Eurotiomycetidae</taxon>
        <taxon>Eurotiales</taxon>
        <taxon>Aspergillaceae</taxon>
        <taxon>Aspergillus</taxon>
        <taxon>Aspergillus subgen. Circumdati</taxon>
    </lineage>
</organism>
<dbReference type="Pfam" id="PF10199">
    <property type="entry name" value="Adaptin_binding"/>
    <property type="match status" value="1"/>
</dbReference>
<dbReference type="PANTHER" id="PTHR28043:SF1">
    <property type="entry name" value="INCREASED RECOMBINATION CENTERS PROTEIN 6"/>
    <property type="match status" value="1"/>
</dbReference>
<dbReference type="AlphaFoldDB" id="A0A317VC13"/>
<accession>A0A317VC13</accession>
<dbReference type="InterPro" id="IPR034627">
    <property type="entry name" value="Irc6"/>
</dbReference>
<reference evidence="2" key="1">
    <citation type="submission" date="2016-12" db="EMBL/GenBank/DDBJ databases">
        <title>The genomes of Aspergillus section Nigri reveals drivers in fungal speciation.</title>
        <authorList>
            <consortium name="DOE Joint Genome Institute"/>
            <person name="Vesth T.C."/>
            <person name="Nybo J."/>
            <person name="Theobald S."/>
            <person name="Brandl J."/>
            <person name="Frisvad J.C."/>
            <person name="Nielsen K.F."/>
            <person name="Lyhne E.K."/>
            <person name="Kogle M.E."/>
            <person name="Kuo A."/>
            <person name="Riley R."/>
            <person name="Clum A."/>
            <person name="Nolan M."/>
            <person name="Lipzen A."/>
            <person name="Salamov A."/>
            <person name="Henrissat B."/>
            <person name="Wiebenga A."/>
            <person name="De vries R.P."/>
            <person name="Grigoriev I.V."/>
            <person name="Mortensen U.H."/>
            <person name="Andersen M.R."/>
            <person name="Baker S.E."/>
        </authorList>
    </citation>
    <scope>NUCLEOTIDE SEQUENCE</scope>
    <source>
        <strain evidence="2">CBS 122712</strain>
    </source>
</reference>
<feature type="region of interest" description="Disordered" evidence="1">
    <location>
        <begin position="1"/>
        <end position="69"/>
    </location>
</feature>
<feature type="compositionally biased region" description="Low complexity" evidence="1">
    <location>
        <begin position="1"/>
        <end position="14"/>
    </location>
</feature>
<dbReference type="EMBL" id="MSFU01000016">
    <property type="protein sequence ID" value="PWY70538.1"/>
    <property type="molecule type" value="Genomic_DNA"/>
</dbReference>
<sequence length="413" mass="44799">MPPTTSTSTSTSKPTPIPNPRRLLILTPTTHSQSIIPPLLHSLTGTPVTTPPTAPASASPTPTPTLSSASTIAASSTTSLASNTTITTTFAGYTTHPPLHLSNKRDPSPDPEPTPSASGSTISPAQWRTEFSSPEAQVVRDAIGAVMICFRNPVQMDPVPGQEPQQEDDVEDRADVRGLKEFVRAVGEVRALIEEERGGVGEVPGLVVLVGEKTKTAGSGKVAGEGEDEDGLGLEIDEVFSEGWWEDQVCEMGLMGMEVVRWGGKEGEEEEVGRNRYGELQGMRRIKEVLETHEWAATEDAETGLLNDGIDDDLERELLGLDDADNGFDLEVDELQREMVGLRMAIERGGGDGFDDDDDEEDEELRVDAVEALLLRMRAIKGSDDSFYISDELPEAERKRFAAKAVRDIMREM</sequence>
<dbReference type="GO" id="GO:0030674">
    <property type="term" value="F:protein-macromolecule adaptor activity"/>
    <property type="evidence" value="ECO:0007669"/>
    <property type="project" value="TreeGrafter"/>
</dbReference>
<proteinExistence type="predicted"/>
<dbReference type="RefSeq" id="XP_025386875.1">
    <property type="nucleotide sequence ID" value="XM_025533341.1"/>
</dbReference>
<dbReference type="Gene3D" id="3.40.50.11960">
    <property type="match status" value="1"/>
</dbReference>